<dbReference type="RefSeq" id="WP_006821638.1">
    <property type="nucleotide sequence ID" value="NZ_CP004350.1"/>
</dbReference>
<evidence type="ECO:0000256" key="1">
    <source>
        <dbReference type="SAM" id="MobiDB-lite"/>
    </source>
</evidence>
<sequence length="184" mass="20222">MSDQETKTESFVEFLAMRISDIPEEETPWTRHWVEAMIINGEAALKNGDELSIERVIAPLITSLSKIEQAARYGLTDRQKSSIGEADAISSAPEDTSHGSHSASGDEQSSEEFLGFLATTQDRVPHEDAPGTRDWIERMLMTGETLSESGKELSPQRMAALLIPTLSKIEQTARHGKVRPAAAE</sequence>
<dbReference type="GeneID" id="82877287"/>
<evidence type="ECO:0000313" key="3">
    <source>
        <dbReference type="Proteomes" id="UP000019226"/>
    </source>
</evidence>
<keyword evidence="3" id="KW-1185">Reference proteome</keyword>
<reference evidence="3" key="1">
    <citation type="submission" date="2013-02" db="EMBL/GenBank/DDBJ databases">
        <title>The complete genome sequence of Corynebacterium casei LMG S-19264 (=DSM 44701).</title>
        <authorList>
            <person name="Ruckert C."/>
            <person name="Albersmeier A."/>
            <person name="Kalinowski J."/>
        </authorList>
    </citation>
    <scope>NUCLEOTIDE SEQUENCE [LARGE SCALE GENOMIC DNA]</scope>
    <source>
        <strain evidence="3">LMG S-19264</strain>
    </source>
</reference>
<name>A0ABN4CDD0_9CORY</name>
<proteinExistence type="predicted"/>
<protein>
    <submittedName>
        <fullName evidence="2">Uncharacterized protein</fullName>
    </submittedName>
</protein>
<accession>A0ABN4CDD0</accession>
<dbReference type="EMBL" id="CP004350">
    <property type="protein sequence ID" value="AHI19713.1"/>
    <property type="molecule type" value="Genomic_DNA"/>
</dbReference>
<organism evidence="2 3">
    <name type="scientific">Corynebacterium casei LMG S-19264</name>
    <dbReference type="NCBI Taxonomy" id="1285583"/>
    <lineage>
        <taxon>Bacteria</taxon>
        <taxon>Bacillati</taxon>
        <taxon>Actinomycetota</taxon>
        <taxon>Actinomycetes</taxon>
        <taxon>Mycobacteriales</taxon>
        <taxon>Corynebacteriaceae</taxon>
        <taxon>Corynebacterium</taxon>
    </lineage>
</organism>
<feature type="region of interest" description="Disordered" evidence="1">
    <location>
        <begin position="75"/>
        <end position="110"/>
    </location>
</feature>
<gene>
    <name evidence="2" type="ORF">CCASEI_05685</name>
</gene>
<evidence type="ECO:0000313" key="2">
    <source>
        <dbReference type="EMBL" id="AHI19713.1"/>
    </source>
</evidence>
<dbReference type="Proteomes" id="UP000019226">
    <property type="component" value="Chromosome"/>
</dbReference>